<keyword evidence="1" id="KW-0812">Transmembrane</keyword>
<keyword evidence="1" id="KW-0472">Membrane</keyword>
<evidence type="ECO:0000256" key="1">
    <source>
        <dbReference type="SAM" id="Phobius"/>
    </source>
</evidence>
<protein>
    <submittedName>
        <fullName evidence="2">Uncharacterized protein</fullName>
    </submittedName>
</protein>
<accession>A0A0A0HTT3</accession>
<feature type="transmembrane region" description="Helical" evidence="1">
    <location>
        <begin position="66"/>
        <end position="87"/>
    </location>
</feature>
<keyword evidence="3" id="KW-1185">Reference proteome</keyword>
<dbReference type="HOGENOM" id="CLU_1876075_0_0_1"/>
<evidence type="ECO:0000313" key="2">
    <source>
        <dbReference type="EMBL" id="KGM92604.1"/>
    </source>
</evidence>
<dbReference type="RefSeq" id="XP_010756657.1">
    <property type="nucleotide sequence ID" value="XM_010758355.1"/>
</dbReference>
<dbReference type="GeneID" id="22586950"/>
<gene>
    <name evidence="2" type="ORF">PADG_11053</name>
</gene>
<name>A0A0A0HTT3_PARBD</name>
<reference evidence="2 3" key="1">
    <citation type="journal article" date="2011" name="PLoS Genet.">
        <title>Comparative genomic analysis of human fungal pathogens causing paracoccidioidomycosis.</title>
        <authorList>
            <person name="Desjardins C.A."/>
            <person name="Champion M.D."/>
            <person name="Holder J.W."/>
            <person name="Muszewska A."/>
            <person name="Goldberg J."/>
            <person name="Bailao A.M."/>
            <person name="Brigido M.M."/>
            <person name="Ferreira M.E."/>
            <person name="Garcia A.M."/>
            <person name="Grynberg M."/>
            <person name="Gujja S."/>
            <person name="Heiman D.I."/>
            <person name="Henn M.R."/>
            <person name="Kodira C.D."/>
            <person name="Leon-Narvaez H."/>
            <person name="Longo L.V."/>
            <person name="Ma L.J."/>
            <person name="Malavazi I."/>
            <person name="Matsuo A.L."/>
            <person name="Morais F.V."/>
            <person name="Pereira M."/>
            <person name="Rodriguez-Brito S."/>
            <person name="Sakthikumar S."/>
            <person name="Salem-Izacc S.M."/>
            <person name="Sykes S.M."/>
            <person name="Teixeira M.M."/>
            <person name="Vallejo M.C."/>
            <person name="Walter M.E."/>
            <person name="Yandava C."/>
            <person name="Young S."/>
            <person name="Zeng Q."/>
            <person name="Zucker J."/>
            <person name="Felipe M.S."/>
            <person name="Goldman G.H."/>
            <person name="Haas B.J."/>
            <person name="McEwen J.G."/>
            <person name="Nino-Vega G."/>
            <person name="Puccia R."/>
            <person name="San-Blas G."/>
            <person name="Soares C.M."/>
            <person name="Birren B.W."/>
            <person name="Cuomo C.A."/>
        </authorList>
    </citation>
    <scope>NUCLEOTIDE SEQUENCE [LARGE SCALE GENOMIC DNA]</scope>
    <source>
        <strain evidence="2 3">Pb18</strain>
    </source>
</reference>
<dbReference type="InParanoid" id="A0A0A0HTT3"/>
<dbReference type="Proteomes" id="UP000001628">
    <property type="component" value="Unassembled WGS sequence"/>
</dbReference>
<dbReference type="EMBL" id="KN275957">
    <property type="protein sequence ID" value="KGM92604.1"/>
    <property type="molecule type" value="Genomic_DNA"/>
</dbReference>
<dbReference type="KEGG" id="pbn:PADG_11053"/>
<organism evidence="2 3">
    <name type="scientific">Paracoccidioides brasiliensis (strain Pb18)</name>
    <dbReference type="NCBI Taxonomy" id="502780"/>
    <lineage>
        <taxon>Eukaryota</taxon>
        <taxon>Fungi</taxon>
        <taxon>Dikarya</taxon>
        <taxon>Ascomycota</taxon>
        <taxon>Pezizomycotina</taxon>
        <taxon>Eurotiomycetes</taxon>
        <taxon>Eurotiomycetidae</taxon>
        <taxon>Onygenales</taxon>
        <taxon>Ajellomycetaceae</taxon>
        <taxon>Paracoccidioides</taxon>
    </lineage>
</organism>
<dbReference type="VEuPathDB" id="FungiDB:PADG_11053"/>
<dbReference type="AlphaFoldDB" id="A0A0A0HTT3"/>
<keyword evidence="1" id="KW-1133">Transmembrane helix</keyword>
<proteinExistence type="predicted"/>
<sequence>MPGVLLKQGYSQCWFIATGGRKESSARRVNHRILYRALQFLSILFEIQKAASAGFEILTLSIRDLYMVWLFGTLTLIAEGGCFAGCYDKSKNIYTSINPETETRFNHSDSEVYVLSFLDHEDNNQRSALFREAMEG</sequence>
<evidence type="ECO:0000313" key="3">
    <source>
        <dbReference type="Proteomes" id="UP000001628"/>
    </source>
</evidence>